<reference evidence="23" key="2">
    <citation type="submission" date="2025-08" db="UniProtKB">
        <authorList>
            <consortium name="Ensembl"/>
        </authorList>
    </citation>
    <scope>IDENTIFICATION</scope>
</reference>
<keyword evidence="10" id="KW-0106">Calcium</keyword>
<dbReference type="GO" id="GO:0098703">
    <property type="term" value="P:calcium ion import across plasma membrane"/>
    <property type="evidence" value="ECO:0000318"/>
    <property type="project" value="GO_Central"/>
</dbReference>
<dbReference type="GO" id="GO:0046872">
    <property type="term" value="F:metal ion binding"/>
    <property type="evidence" value="ECO:0007669"/>
    <property type="project" value="UniProtKB-KW"/>
</dbReference>
<dbReference type="HOGENOM" id="CLU_012795_1_0_1"/>
<dbReference type="PROSITE" id="PS50088">
    <property type="entry name" value="ANK_REPEAT"/>
    <property type="match status" value="1"/>
</dbReference>
<feature type="transmembrane region" description="Helical" evidence="21">
    <location>
        <begin position="494"/>
        <end position="519"/>
    </location>
</feature>
<dbReference type="Pfam" id="PF00520">
    <property type="entry name" value="Ion_trans"/>
    <property type="match status" value="1"/>
</dbReference>
<feature type="region of interest" description="Disordered" evidence="20">
    <location>
        <begin position="798"/>
        <end position="819"/>
    </location>
</feature>
<keyword evidence="6 21" id="KW-0812">Transmembrane</keyword>
<evidence type="ECO:0000256" key="14">
    <source>
        <dbReference type="ARBA" id="ARBA00023043"/>
    </source>
</evidence>
<dbReference type="GeneTree" id="ENSGT00940000158512"/>
<feature type="transmembrane region" description="Helical" evidence="21">
    <location>
        <begin position="463"/>
        <end position="482"/>
    </location>
</feature>
<evidence type="ECO:0000313" key="23">
    <source>
        <dbReference type="Ensembl" id="ENSLOCP00000003959.1"/>
    </source>
</evidence>
<dbReference type="PROSITE" id="PS50297">
    <property type="entry name" value="ANK_REP_REGION"/>
    <property type="match status" value="1"/>
</dbReference>
<dbReference type="PANTHER" id="PTHR10582:SF5">
    <property type="entry name" value="TRANSIENT RECEPTOR POTENTIAL CATION CHANNEL SUBFAMILY V MEMBER 2"/>
    <property type="match status" value="1"/>
</dbReference>
<evidence type="ECO:0000256" key="1">
    <source>
        <dbReference type="ARBA" id="ARBA00004651"/>
    </source>
</evidence>
<dbReference type="PRINTS" id="PR01769">
    <property type="entry name" value="VRL2RECEPTOR"/>
</dbReference>
<evidence type="ECO:0000256" key="21">
    <source>
        <dbReference type="SAM" id="Phobius"/>
    </source>
</evidence>
<dbReference type="NCBIfam" id="TIGR00870">
    <property type="entry name" value="trp"/>
    <property type="match status" value="1"/>
</dbReference>
<evidence type="ECO:0000256" key="13">
    <source>
        <dbReference type="ARBA" id="ARBA00022989"/>
    </source>
</evidence>
<feature type="transmembrane region" description="Helical" evidence="21">
    <location>
        <begin position="422"/>
        <end position="443"/>
    </location>
</feature>
<dbReference type="SMART" id="SM00248">
    <property type="entry name" value="ANK"/>
    <property type="match status" value="4"/>
</dbReference>
<dbReference type="GO" id="GO:0005524">
    <property type="term" value="F:ATP binding"/>
    <property type="evidence" value="ECO:0007669"/>
    <property type="project" value="UniProtKB-KW"/>
</dbReference>
<dbReference type="PRINTS" id="PR01768">
    <property type="entry name" value="TRPVRECEPTOR"/>
</dbReference>
<feature type="region of interest" description="Disordered" evidence="20">
    <location>
        <begin position="1"/>
        <end position="41"/>
    </location>
</feature>
<evidence type="ECO:0000256" key="3">
    <source>
        <dbReference type="ARBA" id="ARBA00022475"/>
    </source>
</evidence>
<evidence type="ECO:0000256" key="16">
    <source>
        <dbReference type="ARBA" id="ARBA00023136"/>
    </source>
</evidence>
<evidence type="ECO:0000256" key="15">
    <source>
        <dbReference type="ARBA" id="ARBA00023065"/>
    </source>
</evidence>
<keyword evidence="15" id="KW-0406">Ion transport</keyword>
<dbReference type="InParanoid" id="W5M6F1"/>
<evidence type="ECO:0000256" key="11">
    <source>
        <dbReference type="ARBA" id="ARBA00022840"/>
    </source>
</evidence>
<keyword evidence="7" id="KW-0479">Metal-binding</keyword>
<evidence type="ECO:0000256" key="17">
    <source>
        <dbReference type="ARBA" id="ARBA00023303"/>
    </source>
</evidence>
<keyword evidence="2" id="KW-0813">Transport</keyword>
<dbReference type="GO" id="GO:0005262">
    <property type="term" value="F:calcium channel activity"/>
    <property type="evidence" value="ECO:0000318"/>
    <property type="project" value="GO_Central"/>
</dbReference>
<dbReference type="Gene3D" id="1.10.287.70">
    <property type="match status" value="1"/>
</dbReference>
<dbReference type="InterPro" id="IPR002110">
    <property type="entry name" value="Ankyrin_rpt"/>
</dbReference>
<feature type="repeat" description="ANK" evidence="19">
    <location>
        <begin position="190"/>
        <end position="222"/>
    </location>
</feature>
<dbReference type="Proteomes" id="UP000018468">
    <property type="component" value="Linkage group LG22"/>
</dbReference>
<evidence type="ECO:0000256" key="7">
    <source>
        <dbReference type="ARBA" id="ARBA00022723"/>
    </source>
</evidence>
<dbReference type="GO" id="GO:0005886">
    <property type="term" value="C:plasma membrane"/>
    <property type="evidence" value="ECO:0000318"/>
    <property type="project" value="GO_Central"/>
</dbReference>
<keyword evidence="12" id="KW-0112">Calmodulin-binding</keyword>
<feature type="transmembrane region" description="Helical" evidence="21">
    <location>
        <begin position="565"/>
        <end position="587"/>
    </location>
</feature>
<keyword evidence="9" id="KW-0547">Nucleotide-binding</keyword>
<dbReference type="GO" id="GO:0030317">
    <property type="term" value="P:flagellated sperm motility"/>
    <property type="evidence" value="ECO:0007669"/>
    <property type="project" value="Ensembl"/>
</dbReference>
<comment type="catalytic activity">
    <reaction evidence="18">
        <text>Ca(2+)(in) = Ca(2+)(out)</text>
        <dbReference type="Rhea" id="RHEA:29671"/>
        <dbReference type="ChEBI" id="CHEBI:29108"/>
    </reaction>
</comment>
<evidence type="ECO:0000256" key="18">
    <source>
        <dbReference type="ARBA" id="ARBA00036634"/>
    </source>
</evidence>
<keyword evidence="5" id="KW-0107">Calcium channel</keyword>
<proteinExistence type="predicted"/>
<evidence type="ECO:0000256" key="8">
    <source>
        <dbReference type="ARBA" id="ARBA00022737"/>
    </source>
</evidence>
<dbReference type="STRING" id="7918.ENSLOCP00000003959"/>
<organism evidence="23 24">
    <name type="scientific">Lepisosteus oculatus</name>
    <name type="common">Spotted gar</name>
    <dbReference type="NCBI Taxonomy" id="7918"/>
    <lineage>
        <taxon>Eukaryota</taxon>
        <taxon>Metazoa</taxon>
        <taxon>Chordata</taxon>
        <taxon>Craniata</taxon>
        <taxon>Vertebrata</taxon>
        <taxon>Euteleostomi</taxon>
        <taxon>Actinopterygii</taxon>
        <taxon>Neopterygii</taxon>
        <taxon>Holostei</taxon>
        <taxon>Semionotiformes</taxon>
        <taxon>Lepisosteidae</taxon>
        <taxon>Lepisosteus</taxon>
    </lineage>
</organism>
<keyword evidence="11" id="KW-0067">ATP-binding</keyword>
<dbReference type="eggNOG" id="KOG3676">
    <property type="taxonomic scope" value="Eukaryota"/>
</dbReference>
<evidence type="ECO:0000313" key="24">
    <source>
        <dbReference type="Proteomes" id="UP000018468"/>
    </source>
</evidence>
<feature type="region of interest" description="Disordered" evidence="20">
    <location>
        <begin position="595"/>
        <end position="624"/>
    </location>
</feature>
<keyword evidence="16 21" id="KW-0472">Membrane</keyword>
<name>W5M6F1_LEPOC</name>
<keyword evidence="8" id="KW-0677">Repeat</keyword>
<comment type="subcellular location">
    <subcellularLocation>
        <location evidence="1">Cell membrane</location>
        <topology evidence="1">Multi-pass membrane protein</topology>
    </subcellularLocation>
</comment>
<feature type="transmembrane region" description="Helical" evidence="21">
    <location>
        <begin position="525"/>
        <end position="544"/>
    </location>
</feature>
<dbReference type="Ensembl" id="ENSLOCT00000003967.1">
    <property type="protein sequence ID" value="ENSLOCP00000003959.1"/>
    <property type="gene ID" value="ENSLOCG00000003350.1"/>
</dbReference>
<reference evidence="23" key="3">
    <citation type="submission" date="2025-09" db="UniProtKB">
        <authorList>
            <consortium name="Ensembl"/>
        </authorList>
    </citation>
    <scope>IDENTIFICATION</scope>
</reference>
<dbReference type="GO" id="GO:0040040">
    <property type="term" value="P:thermosensory behavior"/>
    <property type="evidence" value="ECO:0007669"/>
    <property type="project" value="Ensembl"/>
</dbReference>
<accession>W5M6F1</accession>
<dbReference type="InterPro" id="IPR024862">
    <property type="entry name" value="TRPV"/>
</dbReference>
<evidence type="ECO:0000256" key="10">
    <source>
        <dbReference type="ARBA" id="ARBA00022837"/>
    </source>
</evidence>
<dbReference type="GO" id="GO:0005516">
    <property type="term" value="F:calmodulin binding"/>
    <property type="evidence" value="ECO:0007669"/>
    <property type="project" value="UniProtKB-KW"/>
</dbReference>
<evidence type="ECO:0000256" key="19">
    <source>
        <dbReference type="PROSITE-ProRule" id="PRU00023"/>
    </source>
</evidence>
<dbReference type="Gene3D" id="1.25.40.20">
    <property type="entry name" value="Ankyrin repeat-containing domain"/>
    <property type="match status" value="1"/>
</dbReference>
<dbReference type="FunCoup" id="W5M6F1">
    <property type="interactions" value="17"/>
</dbReference>
<dbReference type="SUPFAM" id="SSF48403">
    <property type="entry name" value="Ankyrin repeat"/>
    <property type="match status" value="1"/>
</dbReference>
<evidence type="ECO:0000259" key="22">
    <source>
        <dbReference type="Pfam" id="PF00520"/>
    </source>
</evidence>
<sequence>MSRFCTPEEDKSESTEETILSLETDDTQSEDGRSQTSKGKKGLLSSAFGIIGSAENRVPMDTGYQEDITEPKPKVKFNLNFDKKVRGEAEGEGKRQTPAGKFDMKKLFEAVASGEVKQLDGLEEYLRQTMKRLTNSEFKDPSNGKTALLKGLLNLKEGHNDTIMVLLNIAEKTGNLEDFINAAYTDSYYKGQSALHIAIERRSMHFVKCLIQKGANVHARACGKFFQLNRGSGFYFGELPLSLAACTNQLEVVAFLMENPYQSVKVTESDSMGNTVLHALVVVADDTPESTRFVTKMYDEILMRAAKLHPKVKLEDVTNNQGLTPLKLAARTGKLGLFKHIVRREIKDSECRHLSRKFTEWAYGPVHSSLYDLASLDSYEPNSVLQIIVYGSEIPNRHELLQVEPLNKLLQEKWDRFASKMFFFNFFVYVIYLSIFTTVAYFRLEEMQPPFPLEHSTKGYLRLTGQLIGVSGAIYFFYNGIVDFKRKRPKLESLLIDGYCEILFFLQAVFFLTSSVLYTCGRQEYVAFLVISLALGWVNLLYFSRGFQHLGIYSVMIQKMILGDILRFLFVYIVFLFGFSAAIVTLLEEQPAPPLSGNGTAPNGTGTGTGTGTEPNPTPGNPADDCKKQSYNNFYYTTLELFKFTIGMGDLEFTEQYRFKKVFYFLLISYIILTYILLLNMLIALMSETVERISRDSKSIWKLQRAITILDLEKSLPSCLRAKLRSGVPRELGRSPGDDCRRCFRVEEVNWNTWNLNLGIINEDPGNEPQEISTITPAEAGPRRARSWRNIVPILRDFNQARTQSPQEEEMRPISSSPH</sequence>
<dbReference type="EMBL" id="AHAT01005675">
    <property type="status" value="NOT_ANNOTATED_CDS"/>
    <property type="molecule type" value="Genomic_DNA"/>
</dbReference>
<feature type="transmembrane region" description="Helical" evidence="21">
    <location>
        <begin position="662"/>
        <end position="685"/>
    </location>
</feature>
<dbReference type="FunFam" id="1.10.287.70:FF:000074">
    <property type="entry name" value="Transient receptor potential cation channel subfamily V member 1"/>
    <property type="match status" value="1"/>
</dbReference>
<evidence type="ECO:0000256" key="6">
    <source>
        <dbReference type="ARBA" id="ARBA00022692"/>
    </source>
</evidence>
<dbReference type="PANTHER" id="PTHR10582">
    <property type="entry name" value="TRANSIENT RECEPTOR POTENTIAL ION CHANNEL PROTEIN"/>
    <property type="match status" value="1"/>
</dbReference>
<dbReference type="InterPro" id="IPR036770">
    <property type="entry name" value="Ankyrin_rpt-contain_sf"/>
</dbReference>
<keyword evidence="24" id="KW-1185">Reference proteome</keyword>
<evidence type="ECO:0000256" key="4">
    <source>
        <dbReference type="ARBA" id="ARBA00022568"/>
    </source>
</evidence>
<reference evidence="24" key="1">
    <citation type="submission" date="2011-12" db="EMBL/GenBank/DDBJ databases">
        <title>The Draft Genome of Lepisosteus oculatus.</title>
        <authorList>
            <consortium name="The Broad Institute Genome Assembly &amp; Analysis Group"/>
            <consortium name="Computational R&amp;D Group"/>
            <consortium name="and Sequencing Platform"/>
            <person name="Di Palma F."/>
            <person name="Alfoldi J."/>
            <person name="Johnson J."/>
            <person name="Berlin A."/>
            <person name="Gnerre S."/>
            <person name="Jaffe D."/>
            <person name="MacCallum I."/>
            <person name="Young S."/>
            <person name="Walker B.J."/>
            <person name="Lander E.S."/>
            <person name="Lindblad-Toh K."/>
        </authorList>
    </citation>
    <scope>NUCLEOTIDE SEQUENCE [LARGE SCALE GENOMIC DNA]</scope>
</reference>
<keyword evidence="14 19" id="KW-0040">ANK repeat</keyword>
<dbReference type="InterPro" id="IPR008348">
    <property type="entry name" value="TrpV4"/>
</dbReference>
<evidence type="ECO:0000256" key="12">
    <source>
        <dbReference type="ARBA" id="ARBA00022860"/>
    </source>
</evidence>
<dbReference type="Bgee" id="ENSLOCG00000003350">
    <property type="expression patterns" value="Expressed in bone element and 10 other cell types or tissues"/>
</dbReference>
<dbReference type="InterPro" id="IPR005821">
    <property type="entry name" value="Ion_trans_dom"/>
</dbReference>
<dbReference type="FunFam" id="1.25.40.20:FF:000018">
    <property type="entry name" value="Transient receptor potential cation channel subfamily V member 1"/>
    <property type="match status" value="1"/>
</dbReference>
<dbReference type="Pfam" id="PF00023">
    <property type="entry name" value="Ank"/>
    <property type="match status" value="1"/>
</dbReference>
<keyword evidence="13 21" id="KW-1133">Transmembrane helix</keyword>
<keyword evidence="17" id="KW-0407">Ion channel</keyword>
<keyword evidence="3" id="KW-1003">Cell membrane</keyword>
<feature type="domain" description="Ion transport" evidence="22">
    <location>
        <begin position="426"/>
        <end position="697"/>
    </location>
</feature>
<feature type="compositionally biased region" description="Basic and acidic residues" evidence="20">
    <location>
        <begin position="1"/>
        <end position="14"/>
    </location>
</feature>
<dbReference type="AlphaFoldDB" id="W5M6F1"/>
<dbReference type="InterPro" id="IPR008347">
    <property type="entry name" value="TrpV1-4"/>
</dbReference>
<evidence type="ECO:0000256" key="5">
    <source>
        <dbReference type="ARBA" id="ARBA00022673"/>
    </source>
</evidence>
<keyword evidence="4" id="KW-0109">Calcium transport</keyword>
<dbReference type="GO" id="GO:0009408">
    <property type="term" value="P:response to heat"/>
    <property type="evidence" value="ECO:0007669"/>
    <property type="project" value="Ensembl"/>
</dbReference>
<evidence type="ECO:0000256" key="20">
    <source>
        <dbReference type="SAM" id="MobiDB-lite"/>
    </source>
</evidence>
<evidence type="ECO:0000256" key="9">
    <source>
        <dbReference type="ARBA" id="ARBA00022741"/>
    </source>
</evidence>
<protein>
    <submittedName>
        <fullName evidence="23">Transient receptor potential cation channel, subfamily V, member 1</fullName>
    </submittedName>
</protein>
<evidence type="ECO:0000256" key="2">
    <source>
        <dbReference type="ARBA" id="ARBA00022448"/>
    </source>
</evidence>
<dbReference type="OMA" id="YQYLHQN"/>